<dbReference type="AlphaFoldDB" id="X1RBV7"/>
<dbReference type="SUPFAM" id="SSF51182">
    <property type="entry name" value="RmlC-like cupins"/>
    <property type="match status" value="1"/>
</dbReference>
<dbReference type="InterPro" id="IPR014710">
    <property type="entry name" value="RmlC-like_jellyroll"/>
</dbReference>
<keyword evidence="1" id="KW-0479">Metal-binding</keyword>
<feature type="domain" description="Cupin type-2" evidence="2">
    <location>
        <begin position="40"/>
        <end position="104"/>
    </location>
</feature>
<accession>X1RBV7</accession>
<dbReference type="PANTHER" id="PTHR35848:SF6">
    <property type="entry name" value="CUPIN TYPE-2 DOMAIN-CONTAINING PROTEIN"/>
    <property type="match status" value="1"/>
</dbReference>
<dbReference type="InterPro" id="IPR011051">
    <property type="entry name" value="RmlC_Cupin_sf"/>
</dbReference>
<dbReference type="InterPro" id="IPR051610">
    <property type="entry name" value="GPI/OXD"/>
</dbReference>
<proteinExistence type="predicted"/>
<dbReference type="GO" id="GO:0046872">
    <property type="term" value="F:metal ion binding"/>
    <property type="evidence" value="ECO:0007669"/>
    <property type="project" value="UniProtKB-KW"/>
</dbReference>
<dbReference type="InterPro" id="IPR013096">
    <property type="entry name" value="Cupin_2"/>
</dbReference>
<reference evidence="3" key="1">
    <citation type="journal article" date="2014" name="Front. Microbiol.">
        <title>High frequency of phylogenetically diverse reductive dehalogenase-homologous genes in deep subseafloor sedimentary metagenomes.</title>
        <authorList>
            <person name="Kawai M."/>
            <person name="Futagami T."/>
            <person name="Toyoda A."/>
            <person name="Takaki Y."/>
            <person name="Nishi S."/>
            <person name="Hori S."/>
            <person name="Arai W."/>
            <person name="Tsubouchi T."/>
            <person name="Morono Y."/>
            <person name="Uchiyama I."/>
            <person name="Ito T."/>
            <person name="Fujiyama A."/>
            <person name="Inagaki F."/>
            <person name="Takami H."/>
        </authorList>
    </citation>
    <scope>NUCLEOTIDE SEQUENCE</scope>
    <source>
        <strain evidence="3">Expedition CK06-06</strain>
    </source>
</reference>
<sequence length="122" mass="13578">MQYIFTKKDALCVDRKNPDRTVYLWVDKEVGAKAISAGTAEIPVGSELPYHTHEVEEIMFIYKGKGVAVVEGETSPLEAENIVFVPPGVKHTFKNTGAEPLVFAFFYAPPGPEQVVHEWAKK</sequence>
<gene>
    <name evidence="3" type="ORF">S12H4_13877</name>
</gene>
<evidence type="ECO:0000259" key="2">
    <source>
        <dbReference type="Pfam" id="PF07883"/>
    </source>
</evidence>
<evidence type="ECO:0000313" key="3">
    <source>
        <dbReference type="EMBL" id="GAI78247.1"/>
    </source>
</evidence>
<name>X1RBV7_9ZZZZ</name>
<organism evidence="3">
    <name type="scientific">marine sediment metagenome</name>
    <dbReference type="NCBI Taxonomy" id="412755"/>
    <lineage>
        <taxon>unclassified sequences</taxon>
        <taxon>metagenomes</taxon>
        <taxon>ecological metagenomes</taxon>
    </lineage>
</organism>
<dbReference type="Pfam" id="PF07883">
    <property type="entry name" value="Cupin_2"/>
    <property type="match status" value="1"/>
</dbReference>
<dbReference type="Gene3D" id="2.60.120.10">
    <property type="entry name" value="Jelly Rolls"/>
    <property type="match status" value="1"/>
</dbReference>
<comment type="caution">
    <text evidence="3">The sequence shown here is derived from an EMBL/GenBank/DDBJ whole genome shotgun (WGS) entry which is preliminary data.</text>
</comment>
<dbReference type="PANTHER" id="PTHR35848">
    <property type="entry name" value="OXALATE-BINDING PROTEIN"/>
    <property type="match status" value="1"/>
</dbReference>
<dbReference type="EMBL" id="BARW01006604">
    <property type="protein sequence ID" value="GAI78247.1"/>
    <property type="molecule type" value="Genomic_DNA"/>
</dbReference>
<protein>
    <recommendedName>
        <fullName evidence="2">Cupin type-2 domain-containing protein</fullName>
    </recommendedName>
</protein>
<evidence type="ECO:0000256" key="1">
    <source>
        <dbReference type="ARBA" id="ARBA00022723"/>
    </source>
</evidence>